<name>A0A369LM68_9ACTN</name>
<organism evidence="12 14">
    <name type="scientific">Slackia isoflavoniconvertens</name>
    <dbReference type="NCBI Taxonomy" id="572010"/>
    <lineage>
        <taxon>Bacteria</taxon>
        <taxon>Bacillati</taxon>
        <taxon>Actinomycetota</taxon>
        <taxon>Coriobacteriia</taxon>
        <taxon>Eggerthellales</taxon>
        <taxon>Eggerthellaceae</taxon>
        <taxon>Slackia</taxon>
    </lineage>
</organism>
<comment type="caution">
    <text evidence="12">The sequence shown here is derived from an EMBL/GenBank/DDBJ whole genome shotgun (WGS) entry which is preliminary data.</text>
</comment>
<sequence length="106" mass="11453">MNSMKVKKGDKVQVIAGKDKGKQGTILRSVPTRNRVVVEGCGIVKKAVRPTQQNPQGGIISMEAPIHVSNVMLVCPSCGKPVRTGKRINDEGKKVRVCKKCGKDID</sequence>
<dbReference type="InterPro" id="IPR057264">
    <property type="entry name" value="Ribosomal_uL24_C"/>
</dbReference>
<keyword evidence="3 9" id="KW-0699">rRNA-binding</keyword>
<proteinExistence type="inferred from homology"/>
<dbReference type="EMBL" id="QIBZ01000001">
    <property type="protein sequence ID" value="RNM37401.1"/>
    <property type="molecule type" value="Genomic_DNA"/>
</dbReference>
<accession>A0A369LM68</accession>
<dbReference type="NCBIfam" id="TIGR01079">
    <property type="entry name" value="rplX_bact"/>
    <property type="match status" value="1"/>
</dbReference>
<keyword evidence="4 9" id="KW-0694">RNA-binding</keyword>
<evidence type="ECO:0000256" key="3">
    <source>
        <dbReference type="ARBA" id="ARBA00022730"/>
    </source>
</evidence>
<comment type="function">
    <text evidence="1 9">One of two assembly initiator proteins, it binds directly to the 5'-end of the 23S rRNA, where it nucleates assembly of the 50S subunit.</text>
</comment>
<dbReference type="GO" id="GO:0006412">
    <property type="term" value="P:translation"/>
    <property type="evidence" value="ECO:0007669"/>
    <property type="project" value="UniProtKB-UniRule"/>
</dbReference>
<dbReference type="Proteomes" id="UP000271472">
    <property type="component" value="Unassembled WGS sequence"/>
</dbReference>
<comment type="function">
    <text evidence="8 9">One of the proteins that surrounds the polypeptide exit tunnel on the outside of the subunit.</text>
</comment>
<dbReference type="GO" id="GO:0003735">
    <property type="term" value="F:structural constituent of ribosome"/>
    <property type="evidence" value="ECO:0007669"/>
    <property type="project" value="InterPro"/>
</dbReference>
<dbReference type="OrthoDB" id="9807419at2"/>
<evidence type="ECO:0000313" key="13">
    <source>
        <dbReference type="EMBL" id="RNM37401.1"/>
    </source>
</evidence>
<dbReference type="AlphaFoldDB" id="A0A369LM68"/>
<feature type="domain" description="KOW" evidence="11">
    <location>
        <begin position="5"/>
        <end position="32"/>
    </location>
</feature>
<keyword evidence="15" id="KW-1185">Reference proteome</keyword>
<dbReference type="InterPro" id="IPR014722">
    <property type="entry name" value="Rib_uL2_dom2"/>
</dbReference>
<dbReference type="GO" id="GO:0005840">
    <property type="term" value="C:ribosome"/>
    <property type="evidence" value="ECO:0007669"/>
    <property type="project" value="UniProtKB-KW"/>
</dbReference>
<dbReference type="Gene3D" id="2.30.30.30">
    <property type="match status" value="1"/>
</dbReference>
<dbReference type="CDD" id="cd06089">
    <property type="entry name" value="KOW_RPL26"/>
    <property type="match status" value="1"/>
</dbReference>
<comment type="subunit">
    <text evidence="9">Part of the 50S ribosomal subunit.</text>
</comment>
<dbReference type="SMART" id="SM00739">
    <property type="entry name" value="KOW"/>
    <property type="match status" value="1"/>
</dbReference>
<dbReference type="InterPro" id="IPR005825">
    <property type="entry name" value="Ribosomal_uL24_CS"/>
</dbReference>
<evidence type="ECO:0000259" key="11">
    <source>
        <dbReference type="SMART" id="SM00739"/>
    </source>
</evidence>
<evidence type="ECO:0000313" key="14">
    <source>
        <dbReference type="Proteomes" id="UP000253975"/>
    </source>
</evidence>
<evidence type="ECO:0000313" key="15">
    <source>
        <dbReference type="Proteomes" id="UP000271472"/>
    </source>
</evidence>
<dbReference type="FunFam" id="2.30.30.30:FF:000004">
    <property type="entry name" value="50S ribosomal protein L24"/>
    <property type="match status" value="1"/>
</dbReference>
<dbReference type="Pfam" id="PF00467">
    <property type="entry name" value="KOW"/>
    <property type="match status" value="1"/>
</dbReference>
<evidence type="ECO:0000256" key="6">
    <source>
        <dbReference type="ARBA" id="ARBA00023274"/>
    </source>
</evidence>
<evidence type="ECO:0000313" key="12">
    <source>
        <dbReference type="EMBL" id="RDB60663.1"/>
    </source>
</evidence>
<keyword evidence="6 9" id="KW-0687">Ribonucleoprotein</keyword>
<dbReference type="RefSeq" id="WP_114614847.1">
    <property type="nucleotide sequence ID" value="NZ_CALIRK010000023.1"/>
</dbReference>
<protein>
    <recommendedName>
        <fullName evidence="7 9">Large ribosomal subunit protein uL24</fullName>
    </recommendedName>
</protein>
<evidence type="ECO:0000256" key="2">
    <source>
        <dbReference type="ARBA" id="ARBA00010618"/>
    </source>
</evidence>
<keyword evidence="5 9" id="KW-0689">Ribosomal protein</keyword>
<evidence type="ECO:0000256" key="8">
    <source>
        <dbReference type="ARBA" id="ARBA00058688"/>
    </source>
</evidence>
<dbReference type="PROSITE" id="PS01108">
    <property type="entry name" value="RIBOSOMAL_L24"/>
    <property type="match status" value="1"/>
</dbReference>
<evidence type="ECO:0000256" key="9">
    <source>
        <dbReference type="HAMAP-Rule" id="MF_01326"/>
    </source>
</evidence>
<dbReference type="GO" id="GO:1990904">
    <property type="term" value="C:ribonucleoprotein complex"/>
    <property type="evidence" value="ECO:0007669"/>
    <property type="project" value="UniProtKB-KW"/>
</dbReference>
<dbReference type="HAMAP" id="MF_01326_B">
    <property type="entry name" value="Ribosomal_uL24_B"/>
    <property type="match status" value="1"/>
</dbReference>
<dbReference type="Pfam" id="PF17136">
    <property type="entry name" value="ribosomal_L24"/>
    <property type="match status" value="1"/>
</dbReference>
<evidence type="ECO:0000256" key="10">
    <source>
        <dbReference type="RuleBase" id="RU003477"/>
    </source>
</evidence>
<dbReference type="GO" id="GO:0019843">
    <property type="term" value="F:rRNA binding"/>
    <property type="evidence" value="ECO:0007669"/>
    <property type="project" value="UniProtKB-UniRule"/>
</dbReference>
<reference evidence="12 14" key="1">
    <citation type="journal article" date="2018" name="Elife">
        <title>Discovery and characterization of a prevalent human gut bacterial enzyme sufficient for the inactivation of a family of plant toxins.</title>
        <authorList>
            <person name="Koppel N."/>
            <person name="Bisanz J.E."/>
            <person name="Pandelia M.E."/>
            <person name="Turnbaugh P.J."/>
            <person name="Balskus E.P."/>
        </authorList>
    </citation>
    <scope>NUCLEOTIDE SEQUENCE [LARGE SCALE GENOMIC DNA]</scope>
    <source>
        <strain evidence="12 14">OB21 GAM31</strain>
    </source>
</reference>
<dbReference type="InterPro" id="IPR005824">
    <property type="entry name" value="KOW"/>
</dbReference>
<dbReference type="InterPro" id="IPR008991">
    <property type="entry name" value="Translation_prot_SH3-like_sf"/>
</dbReference>
<dbReference type="Proteomes" id="UP000253975">
    <property type="component" value="Unassembled WGS sequence"/>
</dbReference>
<dbReference type="SUPFAM" id="SSF50104">
    <property type="entry name" value="Translation proteins SH3-like domain"/>
    <property type="match status" value="1"/>
</dbReference>
<evidence type="ECO:0000256" key="7">
    <source>
        <dbReference type="ARBA" id="ARBA00035206"/>
    </source>
</evidence>
<reference evidence="15" key="2">
    <citation type="submission" date="2018-05" db="EMBL/GenBank/DDBJ databases">
        <title>Genome Sequencing of selected type strains of the family Eggerthellaceae.</title>
        <authorList>
            <person name="Danylec N."/>
            <person name="Stoll D.A."/>
            <person name="Doetsch A."/>
            <person name="Huch M."/>
        </authorList>
    </citation>
    <scope>NUCLEOTIDE SEQUENCE [LARGE SCALE GENOMIC DNA]</scope>
    <source>
        <strain evidence="15">DSM 22006</strain>
    </source>
</reference>
<evidence type="ECO:0000256" key="4">
    <source>
        <dbReference type="ARBA" id="ARBA00022884"/>
    </source>
</evidence>
<evidence type="ECO:0000256" key="1">
    <source>
        <dbReference type="ARBA" id="ARBA00004072"/>
    </source>
</evidence>
<reference evidence="13" key="3">
    <citation type="journal article" date="2019" name="Microbiol. Resour. Announc.">
        <title>Draft Genome Sequences of Type Strains of Gordonibacter faecihominis, Paraeggerthella hongkongensis, Parvibacter caecicola,Slackia equolifaciens, Slackia faecicanis, and Slackia isoflavoniconvertens.</title>
        <authorList>
            <person name="Danylec N."/>
            <person name="Stoll D.A."/>
            <person name="Dotsch A."/>
            <person name="Huch M."/>
        </authorList>
    </citation>
    <scope>NUCLEOTIDE SEQUENCE</scope>
    <source>
        <strain evidence="13">DSM 22006</strain>
    </source>
</reference>
<evidence type="ECO:0000256" key="5">
    <source>
        <dbReference type="ARBA" id="ARBA00022980"/>
    </source>
</evidence>
<comment type="similarity">
    <text evidence="2 9 10">Belongs to the universal ribosomal protein uL24 family.</text>
</comment>
<dbReference type="InterPro" id="IPR003256">
    <property type="entry name" value="Ribosomal_uL24"/>
</dbReference>
<dbReference type="InterPro" id="IPR041988">
    <property type="entry name" value="Ribosomal_uL24_KOW"/>
</dbReference>
<gene>
    <name evidence="9" type="primary">rplX</name>
    <name evidence="12" type="ORF">C1881_01935</name>
    <name evidence="13" type="ORF">DMP05_00260</name>
</gene>
<dbReference type="EMBL" id="PPTO01000002">
    <property type="protein sequence ID" value="RDB60663.1"/>
    <property type="molecule type" value="Genomic_DNA"/>
</dbReference>
<dbReference type="PANTHER" id="PTHR12903">
    <property type="entry name" value="MITOCHONDRIAL RIBOSOMAL PROTEIN L24"/>
    <property type="match status" value="1"/>
</dbReference>